<feature type="domain" description="RING-type" evidence="2">
    <location>
        <begin position="145"/>
        <end position="185"/>
    </location>
</feature>
<evidence type="ECO:0000313" key="3">
    <source>
        <dbReference type="EMBL" id="TKS08361.1"/>
    </source>
</evidence>
<keyword evidence="1" id="KW-0862">Zinc</keyword>
<name>A0A4U5QE98_POPAL</name>
<proteinExistence type="predicted"/>
<evidence type="ECO:0000259" key="2">
    <source>
        <dbReference type="PROSITE" id="PS50089"/>
    </source>
</evidence>
<dbReference type="AlphaFoldDB" id="A0A4U5QE98"/>
<dbReference type="GO" id="GO:0008270">
    <property type="term" value="F:zinc ion binding"/>
    <property type="evidence" value="ECO:0007669"/>
    <property type="project" value="UniProtKB-KW"/>
</dbReference>
<sequence length="207" mass="23169">MGNNGYALLARVKFQAPCMENVLFFFKEIRSTELILDNLGIPLSLEDKEDLLEIISMLTKMPLECDHLFVCIVASEACETDDDESGVIIEFKLPTGIHVDDDDATSWNLFKEPFDLVLQACKPPIPCLQKTKVDHNLGSEEDLFCPVCSEHLLIGSEAACTTCSHLYHSHCIIKWLVTSTSCPLCPLLFACRIVGLLNLCLLFIKKF</sequence>
<dbReference type="PROSITE" id="PS50089">
    <property type="entry name" value="ZF_RING_2"/>
    <property type="match status" value="1"/>
</dbReference>
<organism evidence="3">
    <name type="scientific">Populus alba</name>
    <name type="common">White poplar</name>
    <dbReference type="NCBI Taxonomy" id="43335"/>
    <lineage>
        <taxon>Eukaryota</taxon>
        <taxon>Viridiplantae</taxon>
        <taxon>Streptophyta</taxon>
        <taxon>Embryophyta</taxon>
        <taxon>Tracheophyta</taxon>
        <taxon>Spermatophyta</taxon>
        <taxon>Magnoliopsida</taxon>
        <taxon>eudicotyledons</taxon>
        <taxon>Gunneridae</taxon>
        <taxon>Pentapetalae</taxon>
        <taxon>rosids</taxon>
        <taxon>fabids</taxon>
        <taxon>Malpighiales</taxon>
        <taxon>Salicaceae</taxon>
        <taxon>Saliceae</taxon>
        <taxon>Populus</taxon>
    </lineage>
</organism>
<dbReference type="EMBL" id="RCHU01000301">
    <property type="protein sequence ID" value="TKS08361.1"/>
    <property type="molecule type" value="Genomic_DNA"/>
</dbReference>
<comment type="caution">
    <text evidence="3">The sequence shown here is derived from an EMBL/GenBank/DDBJ whole genome shotgun (WGS) entry which is preliminary data.</text>
</comment>
<reference evidence="3" key="1">
    <citation type="submission" date="2018-10" db="EMBL/GenBank/DDBJ databases">
        <title>Population genomic analysis revealed the cold adaptation of white poplar.</title>
        <authorList>
            <person name="Liu Y.-J."/>
        </authorList>
    </citation>
    <scope>NUCLEOTIDE SEQUENCE [LARGE SCALE GENOMIC DNA]</scope>
    <source>
        <strain evidence="3">PAL-ZL1</strain>
    </source>
</reference>
<evidence type="ECO:0000256" key="1">
    <source>
        <dbReference type="PROSITE-ProRule" id="PRU00175"/>
    </source>
</evidence>
<protein>
    <recommendedName>
        <fullName evidence="2">RING-type domain-containing protein</fullName>
    </recommendedName>
</protein>
<dbReference type="SMART" id="SM00184">
    <property type="entry name" value="RING"/>
    <property type="match status" value="1"/>
</dbReference>
<accession>A0A4U5QE98</accession>
<dbReference type="STRING" id="43335.A0A4U5QE98"/>
<dbReference type="Gene3D" id="3.30.40.10">
    <property type="entry name" value="Zinc/RING finger domain, C3HC4 (zinc finger)"/>
    <property type="match status" value="1"/>
</dbReference>
<dbReference type="InterPro" id="IPR013083">
    <property type="entry name" value="Znf_RING/FYVE/PHD"/>
</dbReference>
<dbReference type="SUPFAM" id="SSF57850">
    <property type="entry name" value="RING/U-box"/>
    <property type="match status" value="1"/>
</dbReference>
<keyword evidence="1" id="KW-0479">Metal-binding</keyword>
<gene>
    <name evidence="3" type="ORF">D5086_0000103830</name>
</gene>
<dbReference type="CDD" id="cd16448">
    <property type="entry name" value="RING-H2"/>
    <property type="match status" value="1"/>
</dbReference>
<dbReference type="InterPro" id="IPR001841">
    <property type="entry name" value="Znf_RING"/>
</dbReference>
<dbReference type="Pfam" id="PF13639">
    <property type="entry name" value="zf-RING_2"/>
    <property type="match status" value="1"/>
</dbReference>
<keyword evidence="1" id="KW-0863">Zinc-finger</keyword>